<dbReference type="GO" id="GO:0016020">
    <property type="term" value="C:membrane"/>
    <property type="evidence" value="ECO:0007669"/>
    <property type="project" value="InterPro"/>
</dbReference>
<comment type="catalytic activity">
    <reaction evidence="8">
        <text>N(4)-(alpha-D-Man-(1-&gt;2)-alpha-D-Man-(1-&gt;2)-alpha-D-Man-(1-&gt;3)-[alpha-D-Man-(1-&gt;3)-[alpha-D-Man-(1-&gt;2)-alpha-D-Man-(1-&gt;6)]-alpha-D-Man-(1-&gt;6)]-beta-D-Man-(1-&gt;4)-beta-D-GlcNAc-(1-&gt;4)-beta-D-GlcNAc)-L-asparaginyl-[protein] (N-glucan mannose isomer 8A1,2,3B1,3) + 3 H2O = N(4)-(alpha-D-Man-(1-&gt;3)-[alpha-D-Man-(1-&gt;3)-[alpha-D-Man-(1-&gt;6)]-alpha-D-Man-(1-&gt;6)]-beta-D-Man-(1-&gt;4)-beta-D-GlcNAc-(1-&gt;4)-beta-D-GlcNAc)-L-asparaginyl-[protein] (N-glucan mannose isomer 5A1,2) + 3 beta-D-mannose</text>
        <dbReference type="Rhea" id="RHEA:56028"/>
        <dbReference type="Rhea" id="RHEA-COMP:14358"/>
        <dbReference type="Rhea" id="RHEA-COMP:14367"/>
        <dbReference type="ChEBI" id="CHEBI:15377"/>
        <dbReference type="ChEBI" id="CHEBI:28563"/>
        <dbReference type="ChEBI" id="CHEBI:59087"/>
        <dbReference type="ChEBI" id="CHEBI:60628"/>
        <dbReference type="EC" id="3.2.1.113"/>
    </reaction>
</comment>
<comment type="cofactor">
    <cofactor evidence="1 11">
        <name>Ca(2+)</name>
        <dbReference type="ChEBI" id="CHEBI:29108"/>
    </cofactor>
</comment>
<dbReference type="OrthoDB" id="8118055at2759"/>
<gene>
    <name evidence="14" type="ORF">M422DRAFT_249628</name>
</gene>
<evidence type="ECO:0000313" key="14">
    <source>
        <dbReference type="EMBL" id="KIJ46884.1"/>
    </source>
</evidence>
<feature type="active site" evidence="10">
    <location>
        <position position="290"/>
    </location>
</feature>
<dbReference type="SUPFAM" id="SSF48225">
    <property type="entry name" value="Seven-hairpin glycosidases"/>
    <property type="match status" value="1"/>
</dbReference>
<dbReference type="InterPro" id="IPR050749">
    <property type="entry name" value="Glycosyl_Hydrolase_47"/>
</dbReference>
<dbReference type="PRINTS" id="PR00747">
    <property type="entry name" value="GLYHDRLASE47"/>
</dbReference>
<dbReference type="HOGENOM" id="CLU_003818_0_2_1"/>
<keyword evidence="6 11" id="KW-0106">Calcium</keyword>
<evidence type="ECO:0000256" key="6">
    <source>
        <dbReference type="ARBA" id="ARBA00022837"/>
    </source>
</evidence>
<dbReference type="EC" id="3.2.1.-" evidence="13"/>
<dbReference type="InterPro" id="IPR036026">
    <property type="entry name" value="Seven-hairpin_glycosidases"/>
</dbReference>
<evidence type="ECO:0000256" key="7">
    <source>
        <dbReference type="ARBA" id="ARBA00023157"/>
    </source>
</evidence>
<comment type="similarity">
    <text evidence="3 13">Belongs to the glycosyl hydrolase 47 family.</text>
</comment>
<protein>
    <recommendedName>
        <fullName evidence="13">alpha-1,2-Mannosidase</fullName>
        <ecNumber evidence="13">3.2.1.-</ecNumber>
    </recommendedName>
</protein>
<evidence type="ECO:0000256" key="8">
    <source>
        <dbReference type="ARBA" id="ARBA00047669"/>
    </source>
</evidence>
<keyword evidence="4 11" id="KW-0479">Metal-binding</keyword>
<dbReference type="GO" id="GO:0005975">
    <property type="term" value="P:carbohydrate metabolic process"/>
    <property type="evidence" value="ECO:0007669"/>
    <property type="project" value="InterPro"/>
</dbReference>
<comment type="pathway">
    <text evidence="2">Protein modification; protein glycosylation.</text>
</comment>
<dbReference type="GO" id="GO:0005783">
    <property type="term" value="C:endoplasmic reticulum"/>
    <property type="evidence" value="ECO:0007669"/>
    <property type="project" value="TreeGrafter"/>
</dbReference>
<keyword evidence="5 13" id="KW-0378">Hydrolase</keyword>
<name>A0A0C9VV16_SPHS4</name>
<evidence type="ECO:0000256" key="1">
    <source>
        <dbReference type="ARBA" id="ARBA00001913"/>
    </source>
</evidence>
<dbReference type="EMBL" id="KN837105">
    <property type="protein sequence ID" value="KIJ46884.1"/>
    <property type="molecule type" value="Genomic_DNA"/>
</dbReference>
<keyword evidence="7 12" id="KW-1015">Disulfide bond</keyword>
<keyword evidence="15" id="KW-1185">Reference proteome</keyword>
<organism evidence="14 15">
    <name type="scientific">Sphaerobolus stellatus (strain SS14)</name>
    <dbReference type="NCBI Taxonomy" id="990650"/>
    <lineage>
        <taxon>Eukaryota</taxon>
        <taxon>Fungi</taxon>
        <taxon>Dikarya</taxon>
        <taxon>Basidiomycota</taxon>
        <taxon>Agaricomycotina</taxon>
        <taxon>Agaricomycetes</taxon>
        <taxon>Phallomycetidae</taxon>
        <taxon>Geastrales</taxon>
        <taxon>Sphaerobolaceae</taxon>
        <taxon>Sphaerobolus</taxon>
    </lineage>
</organism>
<evidence type="ECO:0000256" key="10">
    <source>
        <dbReference type="PIRSR" id="PIRSR601382-1"/>
    </source>
</evidence>
<feature type="disulfide bond" evidence="12">
    <location>
        <begin position="354"/>
        <end position="393"/>
    </location>
</feature>
<reference evidence="14 15" key="1">
    <citation type="submission" date="2014-06" db="EMBL/GenBank/DDBJ databases">
        <title>Evolutionary Origins and Diversification of the Mycorrhizal Mutualists.</title>
        <authorList>
            <consortium name="DOE Joint Genome Institute"/>
            <consortium name="Mycorrhizal Genomics Consortium"/>
            <person name="Kohler A."/>
            <person name="Kuo A."/>
            <person name="Nagy L.G."/>
            <person name="Floudas D."/>
            <person name="Copeland A."/>
            <person name="Barry K.W."/>
            <person name="Cichocki N."/>
            <person name="Veneault-Fourrey C."/>
            <person name="LaButti K."/>
            <person name="Lindquist E.A."/>
            <person name="Lipzen A."/>
            <person name="Lundell T."/>
            <person name="Morin E."/>
            <person name="Murat C."/>
            <person name="Riley R."/>
            <person name="Ohm R."/>
            <person name="Sun H."/>
            <person name="Tunlid A."/>
            <person name="Henrissat B."/>
            <person name="Grigoriev I.V."/>
            <person name="Hibbett D.S."/>
            <person name="Martin F."/>
        </authorList>
    </citation>
    <scope>NUCLEOTIDE SEQUENCE [LARGE SCALE GENOMIC DNA]</scope>
    <source>
        <strain evidence="14 15">SS14</strain>
    </source>
</reference>
<feature type="active site" description="Proton donor" evidence="10">
    <location>
        <position position="157"/>
    </location>
</feature>
<comment type="catalytic activity">
    <reaction evidence="9">
        <text>N(4)-(alpha-D-Man-(1-&gt;2)-alpha-D-Man-(1-&gt;2)-alpha-D-Man-(1-&gt;3)-[alpha-D-Man-(1-&gt;2)-alpha-D-Man-(1-&gt;3)-[alpha-D-Man-(1-&gt;2)-alpha-D-Man-(1-&gt;6)]-alpha-D-Man-(1-&gt;6)]-beta-D-Man-(1-&gt;4)-beta-D-GlcNAc-(1-&gt;4)-beta-D-GlcNAc)-L-asparaginyl-[protein] (N-glucan mannose isomer 9A1,2,3B1,2,3) + 4 H2O = N(4)-(alpha-D-Man-(1-&gt;3)-[alpha-D-Man-(1-&gt;3)-[alpha-D-Man-(1-&gt;6)]-alpha-D-Man-(1-&gt;6)]-beta-D-Man-(1-&gt;4)-beta-D-GlcNAc-(1-&gt;4)-beta-D-GlcNAc)-L-asparaginyl-[protein] (N-glucan mannose isomer 5A1,2) + 4 beta-D-mannose</text>
        <dbReference type="Rhea" id="RHEA:56008"/>
        <dbReference type="Rhea" id="RHEA-COMP:14356"/>
        <dbReference type="Rhea" id="RHEA-COMP:14367"/>
        <dbReference type="ChEBI" id="CHEBI:15377"/>
        <dbReference type="ChEBI" id="CHEBI:28563"/>
        <dbReference type="ChEBI" id="CHEBI:59087"/>
        <dbReference type="ChEBI" id="CHEBI:139493"/>
        <dbReference type="EC" id="3.2.1.113"/>
    </reaction>
</comment>
<dbReference type="PANTHER" id="PTHR11742">
    <property type="entry name" value="MANNOSYL-OLIGOSACCHARIDE ALPHA-1,2-MANNOSIDASE-RELATED"/>
    <property type="match status" value="1"/>
</dbReference>
<feature type="active site" evidence="10">
    <location>
        <position position="477"/>
    </location>
</feature>
<dbReference type="InterPro" id="IPR001382">
    <property type="entry name" value="Glyco_hydro_47"/>
</dbReference>
<evidence type="ECO:0000313" key="15">
    <source>
        <dbReference type="Proteomes" id="UP000054279"/>
    </source>
</evidence>
<evidence type="ECO:0000256" key="12">
    <source>
        <dbReference type="PIRSR" id="PIRSR601382-3"/>
    </source>
</evidence>
<evidence type="ECO:0000256" key="4">
    <source>
        <dbReference type="ARBA" id="ARBA00022723"/>
    </source>
</evidence>
<evidence type="ECO:0000256" key="2">
    <source>
        <dbReference type="ARBA" id="ARBA00004922"/>
    </source>
</evidence>
<evidence type="ECO:0000256" key="11">
    <source>
        <dbReference type="PIRSR" id="PIRSR601382-2"/>
    </source>
</evidence>
<dbReference type="GO" id="GO:0005509">
    <property type="term" value="F:calcium ion binding"/>
    <property type="evidence" value="ECO:0007669"/>
    <property type="project" value="InterPro"/>
</dbReference>
<proteinExistence type="inferred from homology"/>
<accession>A0A0C9VV16</accession>
<keyword evidence="13" id="KW-0326">Glycosidase</keyword>
<feature type="binding site" evidence="11">
    <location>
        <position position="567"/>
    </location>
    <ligand>
        <name>Ca(2+)</name>
        <dbReference type="ChEBI" id="CHEBI:29108"/>
    </ligand>
</feature>
<evidence type="ECO:0000256" key="5">
    <source>
        <dbReference type="ARBA" id="ARBA00022801"/>
    </source>
</evidence>
<dbReference type="Pfam" id="PF01532">
    <property type="entry name" value="Glyco_hydro_47"/>
    <property type="match status" value="1"/>
</dbReference>
<evidence type="ECO:0000256" key="3">
    <source>
        <dbReference type="ARBA" id="ARBA00007658"/>
    </source>
</evidence>
<dbReference type="Proteomes" id="UP000054279">
    <property type="component" value="Unassembled WGS sequence"/>
</dbReference>
<sequence>MNRRPLLSRLIKSRAARVGTLVAVFLLLVLILWSSPSTTRPYISPDKPIVIPAFRKADPKTYQNETDTPNWEYRRDAVKDAFLHAYSAYEENAFPADEYWPLTKAARQNFNGWGVSVVDSLDTMLLMGLDEEFRRGLKHVQSISFDLEEDHYAHFFETTIRYLGGLLSAYALSKEPVLLRKADELGNKLLHVFNTPSGLPTYSVNTRSGKTSGGSSHPRVLLAEIGSCQLEYRYLAHLTGNGDYFRAVEKVNAILQINQNQRSDALWASHWETENGTQTNAHLSVGAWADSAYEYILKQYLQTSKSEKRFKRMHVRSTRGVLDTLLYLSPTRNLLYVTDTVSDIPTRKLEHLSCFYPGLLALAGQILDSDNTFMTERDKNLHRWSAEGLAHTCWVMYGESPSGLGPEEAIFDYPPTDHSSSSSARRDMRWMHNLQEWEQNGSPGGKPPGVANLASLMTNINHRDYRVRTSSYLLRPETIESMYLMWKTTGDPIWRERGWEIFKAIEKYCRLSVGYSSVADVSVTNPKSPTNKLNDMPSYALAETWKYLYLLFSPEDPMSLDKWVFNTEAHPLPVFEWNEAERKEYRLL</sequence>
<dbReference type="Gene3D" id="1.50.10.10">
    <property type="match status" value="1"/>
</dbReference>
<evidence type="ECO:0000256" key="13">
    <source>
        <dbReference type="RuleBase" id="RU361193"/>
    </source>
</evidence>
<feature type="active site" description="Proton donor" evidence="10">
    <location>
        <position position="407"/>
    </location>
</feature>
<dbReference type="AlphaFoldDB" id="A0A0C9VV16"/>
<dbReference type="GO" id="GO:0036503">
    <property type="term" value="P:ERAD pathway"/>
    <property type="evidence" value="ECO:0007669"/>
    <property type="project" value="UniProtKB-ARBA"/>
</dbReference>
<evidence type="ECO:0000256" key="9">
    <source>
        <dbReference type="ARBA" id="ARBA00048605"/>
    </source>
</evidence>
<dbReference type="PANTHER" id="PTHR11742:SF55">
    <property type="entry name" value="ENDOPLASMIC RETICULUM MANNOSYL-OLIGOSACCHARIDE 1,2-ALPHA-MANNOSIDASE"/>
    <property type="match status" value="1"/>
</dbReference>
<dbReference type="InterPro" id="IPR012341">
    <property type="entry name" value="6hp_glycosidase-like_sf"/>
</dbReference>
<dbReference type="GO" id="GO:0004571">
    <property type="term" value="F:mannosyl-oligosaccharide 1,2-alpha-mannosidase activity"/>
    <property type="evidence" value="ECO:0007669"/>
    <property type="project" value="UniProtKB-EC"/>
</dbReference>